<dbReference type="RefSeq" id="WP_211429918.1">
    <property type="nucleotide sequence ID" value="NZ_CP072649.1"/>
</dbReference>
<dbReference type="PIRSF" id="PIRSF015617">
    <property type="entry name" value="Adensltrnsf_CobA"/>
    <property type="match status" value="1"/>
</dbReference>
<dbReference type="Pfam" id="PF02572">
    <property type="entry name" value="CobA_CobO_BtuR"/>
    <property type="match status" value="1"/>
</dbReference>
<dbReference type="CDD" id="cd00561">
    <property type="entry name" value="CobA_ACA"/>
    <property type="match status" value="1"/>
</dbReference>
<proteinExistence type="inferred from homology"/>
<gene>
    <name evidence="11" type="primary">cobO</name>
    <name evidence="11" type="ORF">J8C06_13325</name>
</gene>
<dbReference type="SUPFAM" id="SSF52540">
    <property type="entry name" value="P-loop containing nucleoside triphosphate hydrolases"/>
    <property type="match status" value="1"/>
</dbReference>
<dbReference type="NCBIfam" id="TIGR00708">
    <property type="entry name" value="cobA"/>
    <property type="match status" value="1"/>
</dbReference>
<feature type="domain" description="Cob(I)alamin adenosyltransferase N-terminal" evidence="10">
    <location>
        <begin position="14"/>
        <end position="34"/>
    </location>
</feature>
<dbReference type="InterPro" id="IPR003724">
    <property type="entry name" value="CblAdoTrfase_CobA"/>
</dbReference>
<organism evidence="11 12">
    <name type="scientific">Chloracidobacterium validum</name>
    <dbReference type="NCBI Taxonomy" id="2821543"/>
    <lineage>
        <taxon>Bacteria</taxon>
        <taxon>Pseudomonadati</taxon>
        <taxon>Acidobacteriota</taxon>
        <taxon>Terriglobia</taxon>
        <taxon>Terriglobales</taxon>
        <taxon>Acidobacteriaceae</taxon>
        <taxon>Chloracidobacterium</taxon>
    </lineage>
</organism>
<evidence type="ECO:0000259" key="10">
    <source>
        <dbReference type="Pfam" id="PF12557"/>
    </source>
</evidence>
<dbReference type="Pfam" id="PF12557">
    <property type="entry name" value="Co_AT_N"/>
    <property type="match status" value="1"/>
</dbReference>
<dbReference type="NCBIfam" id="NF004637">
    <property type="entry name" value="PRK05986.1"/>
    <property type="match status" value="1"/>
</dbReference>
<dbReference type="EMBL" id="CP072649">
    <property type="protein sequence ID" value="QUW04029.1"/>
    <property type="molecule type" value="Genomic_DNA"/>
</dbReference>
<dbReference type="EC" id="2.5.1.17" evidence="3"/>
<dbReference type="InterPro" id="IPR027417">
    <property type="entry name" value="P-loop_NTPase"/>
</dbReference>
<dbReference type="GO" id="GO:0008817">
    <property type="term" value="F:corrinoid adenosyltransferase activity"/>
    <property type="evidence" value="ECO:0007669"/>
    <property type="project" value="UniProtKB-EC"/>
</dbReference>
<reference evidence="11 12" key="1">
    <citation type="submission" date="2021-03" db="EMBL/GenBank/DDBJ databases">
        <title>Genomic and phenotypic characterization of Chloracidobacterium isolates provides evidence for multiple species.</title>
        <authorList>
            <person name="Saini M.K."/>
            <person name="Costas A.M.G."/>
            <person name="Tank M."/>
            <person name="Bryant D.A."/>
        </authorList>
    </citation>
    <scope>NUCLEOTIDE SEQUENCE [LARGE SCALE GENOMIC DNA]</scope>
    <source>
        <strain evidence="11 12">BV2-C</strain>
    </source>
</reference>
<name>A0ABX8BAR7_9BACT</name>
<evidence type="ECO:0000256" key="5">
    <source>
        <dbReference type="ARBA" id="ARBA00031529"/>
    </source>
</evidence>
<evidence type="ECO:0000256" key="9">
    <source>
        <dbReference type="ARBA" id="ARBA00048692"/>
    </source>
</evidence>
<keyword evidence="12" id="KW-1185">Reference proteome</keyword>
<dbReference type="PANTHER" id="PTHR46638:SF1">
    <property type="entry name" value="CORRINOID ADENOSYLTRANSFERASE"/>
    <property type="match status" value="1"/>
</dbReference>
<comment type="function">
    <text evidence="4">Required for both de novo synthesis of the corrin ring for the assimilation of exogenous corrinoids. Participates in the adenosylation of a variety of incomplete and complete corrinoids.</text>
</comment>
<comment type="similarity">
    <text evidence="2">Belongs to the Cob(I)alamin adenosyltransferase family.</text>
</comment>
<accession>A0ABX8BAR7</accession>
<dbReference type="Gene3D" id="3.40.50.300">
    <property type="entry name" value="P-loop containing nucleotide triphosphate hydrolases"/>
    <property type="match status" value="1"/>
</dbReference>
<dbReference type="InterPro" id="IPR025826">
    <property type="entry name" value="Co_AT_N_dom"/>
</dbReference>
<dbReference type="PANTHER" id="PTHR46638">
    <property type="entry name" value="CORRINOID ADENOSYLTRANSFERASE"/>
    <property type="match status" value="1"/>
</dbReference>
<comment type="catalytic activity">
    <reaction evidence="9">
        <text>2 cob(II)alamin + reduced [electron-transfer flavoprotein] + 2 ATP = 2 adenosylcob(III)alamin + 2 triphosphate + oxidized [electron-transfer flavoprotein] + 3 H(+)</text>
        <dbReference type="Rhea" id="RHEA:28671"/>
        <dbReference type="Rhea" id="RHEA-COMP:10685"/>
        <dbReference type="Rhea" id="RHEA-COMP:10686"/>
        <dbReference type="ChEBI" id="CHEBI:15378"/>
        <dbReference type="ChEBI" id="CHEBI:16304"/>
        <dbReference type="ChEBI" id="CHEBI:18036"/>
        <dbReference type="ChEBI" id="CHEBI:18408"/>
        <dbReference type="ChEBI" id="CHEBI:30616"/>
        <dbReference type="ChEBI" id="CHEBI:57692"/>
        <dbReference type="ChEBI" id="CHEBI:58307"/>
        <dbReference type="EC" id="2.5.1.17"/>
    </reaction>
</comment>
<sequence>MTEVAAVTPSEPSESSDRHRERMARKKAIQDERIAQATQEKGLIIVHTGAGKGKTTAALGLIFRALGHGLRVGVVQFTKGARTSGEAAFARELPGRVDFFAMGEGFTWETQDRDRDRAAAERAWSKACELMADPSYHLLVFDEINIVLRDETLPVAAVLAALRSKPDQLHVVLTGRSAHPDIVELADLVTEMKLVKHPFRAGIKAQRGIEF</sequence>
<evidence type="ECO:0000256" key="3">
    <source>
        <dbReference type="ARBA" id="ARBA00012454"/>
    </source>
</evidence>
<comment type="pathway">
    <text evidence="1">Cofactor biosynthesis; adenosylcobalamin biosynthesis; adenosylcobalamin from cob(II)yrinate a,c-diamide: step 2/7.</text>
</comment>
<evidence type="ECO:0000313" key="11">
    <source>
        <dbReference type="EMBL" id="QUW04029.1"/>
    </source>
</evidence>
<evidence type="ECO:0000256" key="6">
    <source>
        <dbReference type="ARBA" id="ARBA00033334"/>
    </source>
</evidence>
<evidence type="ECO:0000313" key="12">
    <source>
        <dbReference type="Proteomes" id="UP000676506"/>
    </source>
</evidence>
<evidence type="ECO:0000256" key="1">
    <source>
        <dbReference type="ARBA" id="ARBA00005121"/>
    </source>
</evidence>
<protein>
    <recommendedName>
        <fullName evidence="3">corrinoid adenosyltransferase</fullName>
        <ecNumber evidence="3">2.5.1.17</ecNumber>
    </recommendedName>
    <alternativeName>
        <fullName evidence="5">Cob(II)alamin adenosyltransferase</fullName>
    </alternativeName>
    <alternativeName>
        <fullName evidence="7">Cob(II)yrinic acid a,c-diamide adenosyltransferase</fullName>
    </alternativeName>
    <alternativeName>
        <fullName evidence="6">Cobinamide/cobalamin adenosyltransferase</fullName>
    </alternativeName>
</protein>
<keyword evidence="11" id="KW-0808">Transferase</keyword>
<evidence type="ECO:0000256" key="8">
    <source>
        <dbReference type="ARBA" id="ARBA00048555"/>
    </source>
</evidence>
<dbReference type="Proteomes" id="UP000676506">
    <property type="component" value="Chromosome 2"/>
</dbReference>
<evidence type="ECO:0000256" key="7">
    <source>
        <dbReference type="ARBA" id="ARBA00033354"/>
    </source>
</evidence>
<evidence type="ECO:0000256" key="4">
    <source>
        <dbReference type="ARBA" id="ARBA00024929"/>
    </source>
</evidence>
<evidence type="ECO:0000256" key="2">
    <source>
        <dbReference type="ARBA" id="ARBA00007487"/>
    </source>
</evidence>
<comment type="catalytic activity">
    <reaction evidence="8">
        <text>2 cob(II)yrinate a,c diamide + reduced [electron-transfer flavoprotein] + 2 ATP = 2 adenosylcob(III)yrinate a,c-diamide + 2 triphosphate + oxidized [electron-transfer flavoprotein] + 3 H(+)</text>
        <dbReference type="Rhea" id="RHEA:11528"/>
        <dbReference type="Rhea" id="RHEA-COMP:10685"/>
        <dbReference type="Rhea" id="RHEA-COMP:10686"/>
        <dbReference type="ChEBI" id="CHEBI:15378"/>
        <dbReference type="ChEBI" id="CHEBI:18036"/>
        <dbReference type="ChEBI" id="CHEBI:30616"/>
        <dbReference type="ChEBI" id="CHEBI:57692"/>
        <dbReference type="ChEBI" id="CHEBI:58307"/>
        <dbReference type="ChEBI" id="CHEBI:58503"/>
        <dbReference type="ChEBI" id="CHEBI:58537"/>
        <dbReference type="EC" id="2.5.1.17"/>
    </reaction>
</comment>